<dbReference type="AlphaFoldDB" id="A0A0F9A6I3"/>
<dbReference type="EMBL" id="LAZR01047622">
    <property type="protein sequence ID" value="KKK93795.1"/>
    <property type="molecule type" value="Genomic_DNA"/>
</dbReference>
<organism evidence="2">
    <name type="scientific">marine sediment metagenome</name>
    <dbReference type="NCBI Taxonomy" id="412755"/>
    <lineage>
        <taxon>unclassified sequences</taxon>
        <taxon>metagenomes</taxon>
        <taxon>ecological metagenomes</taxon>
    </lineage>
</organism>
<dbReference type="PANTHER" id="PTHR11451">
    <property type="entry name" value="THREONINE-TRNA LIGASE"/>
    <property type="match status" value="1"/>
</dbReference>
<dbReference type="GO" id="GO:0006435">
    <property type="term" value="P:threonyl-tRNA aminoacylation"/>
    <property type="evidence" value="ECO:0007669"/>
    <property type="project" value="TreeGrafter"/>
</dbReference>
<dbReference type="PANTHER" id="PTHR11451:SF44">
    <property type="entry name" value="THREONINE--TRNA LIGASE, CHLOROPLASTIC_MITOCHONDRIAL 2"/>
    <property type="match status" value="1"/>
</dbReference>
<dbReference type="GO" id="GO:0004829">
    <property type="term" value="F:threonine-tRNA ligase activity"/>
    <property type="evidence" value="ECO:0007669"/>
    <property type="project" value="TreeGrafter"/>
</dbReference>
<name>A0A0F9A6I3_9ZZZZ</name>
<dbReference type="Gene3D" id="3.30.930.10">
    <property type="entry name" value="Bira Bifunctional Protein, Domain 2"/>
    <property type="match status" value="1"/>
</dbReference>
<comment type="caution">
    <text evidence="2">The sequence shown here is derived from an EMBL/GenBank/DDBJ whole genome shotgun (WGS) entry which is preliminary data.</text>
</comment>
<feature type="non-terminal residue" evidence="2">
    <location>
        <position position="1"/>
    </location>
</feature>
<gene>
    <name evidence="2" type="ORF">LCGC14_2689320</name>
</gene>
<protein>
    <submittedName>
        <fullName evidence="2">Uncharacterized protein</fullName>
    </submittedName>
</protein>
<accession>A0A0F9A6I3</accession>
<sequence length="102" mass="12204">RITGTAFSTQENLDRFIQRRQDAIKYDHRRLGKELDLFSFHEEGIGFPFFHPNGKALVAVTDQDFLYIQQPPQPIIFLQNVVYQFQSFLNPKQWSFNLWFIH</sequence>
<evidence type="ECO:0000313" key="2">
    <source>
        <dbReference type="EMBL" id="KKK93795.1"/>
    </source>
</evidence>
<proteinExistence type="predicted"/>
<dbReference type="InterPro" id="IPR045864">
    <property type="entry name" value="aa-tRNA-synth_II/BPL/LPL"/>
</dbReference>
<evidence type="ECO:0000256" key="1">
    <source>
        <dbReference type="ARBA" id="ARBA00022917"/>
    </source>
</evidence>
<keyword evidence="1" id="KW-0648">Protein biosynthesis</keyword>
<reference evidence="2" key="1">
    <citation type="journal article" date="2015" name="Nature">
        <title>Complex archaea that bridge the gap between prokaryotes and eukaryotes.</title>
        <authorList>
            <person name="Spang A."/>
            <person name="Saw J.H."/>
            <person name="Jorgensen S.L."/>
            <person name="Zaremba-Niedzwiedzka K."/>
            <person name="Martijn J."/>
            <person name="Lind A.E."/>
            <person name="van Eijk R."/>
            <person name="Schleper C."/>
            <person name="Guy L."/>
            <person name="Ettema T.J."/>
        </authorList>
    </citation>
    <scope>NUCLEOTIDE SEQUENCE</scope>
</reference>